<dbReference type="InterPro" id="IPR000711">
    <property type="entry name" value="ATPase_OSCP/dsu"/>
</dbReference>
<dbReference type="PANTHER" id="PTHR11910">
    <property type="entry name" value="ATP SYNTHASE DELTA CHAIN"/>
    <property type="match status" value="1"/>
</dbReference>
<protein>
    <recommendedName>
        <fullName evidence="8">ATP synthase subunit delta</fullName>
    </recommendedName>
</protein>
<dbReference type="SUPFAM" id="SSF47928">
    <property type="entry name" value="N-terminal domain of the delta subunit of the F1F0-ATP synthase"/>
    <property type="match status" value="1"/>
</dbReference>
<keyword evidence="3" id="KW-0375">Hydrogen ion transport</keyword>
<evidence type="ECO:0000256" key="1">
    <source>
        <dbReference type="ARBA" id="ARBA00004370"/>
    </source>
</evidence>
<comment type="subcellular location">
    <subcellularLocation>
        <location evidence="1">Membrane</location>
    </subcellularLocation>
</comment>
<dbReference type="PRINTS" id="PR00125">
    <property type="entry name" value="ATPASEDELTA"/>
</dbReference>
<proteinExistence type="inferred from homology"/>
<dbReference type="GO" id="GO:0046933">
    <property type="term" value="F:proton-transporting ATP synthase activity, rotational mechanism"/>
    <property type="evidence" value="ECO:0007669"/>
    <property type="project" value="InterPro"/>
</dbReference>
<dbReference type="Pfam" id="PF00213">
    <property type="entry name" value="OSCP"/>
    <property type="match status" value="1"/>
</dbReference>
<accession>X1EAM0</accession>
<name>X1EAM0_9ZZZZ</name>
<evidence type="ECO:0000256" key="4">
    <source>
        <dbReference type="ARBA" id="ARBA00023065"/>
    </source>
</evidence>
<dbReference type="NCBIfam" id="NF004402">
    <property type="entry name" value="PRK05758.2-2"/>
    <property type="match status" value="1"/>
</dbReference>
<evidence type="ECO:0000256" key="2">
    <source>
        <dbReference type="ARBA" id="ARBA00022448"/>
    </source>
</evidence>
<dbReference type="AlphaFoldDB" id="X1EAM0"/>
<reference evidence="7" key="1">
    <citation type="journal article" date="2014" name="Front. Microbiol.">
        <title>High frequency of phylogenetically diverse reductive dehalogenase-homologous genes in deep subseafloor sedimentary metagenomes.</title>
        <authorList>
            <person name="Kawai M."/>
            <person name="Futagami T."/>
            <person name="Toyoda A."/>
            <person name="Takaki Y."/>
            <person name="Nishi S."/>
            <person name="Hori S."/>
            <person name="Arai W."/>
            <person name="Tsubouchi T."/>
            <person name="Morono Y."/>
            <person name="Uchiyama I."/>
            <person name="Ito T."/>
            <person name="Fujiyama A."/>
            <person name="Inagaki F."/>
            <person name="Takami H."/>
        </authorList>
    </citation>
    <scope>NUCLEOTIDE SEQUENCE</scope>
    <source>
        <strain evidence="7">Expedition CK06-06</strain>
    </source>
</reference>
<keyword evidence="6" id="KW-0066">ATP synthesis</keyword>
<dbReference type="NCBIfam" id="TIGR01145">
    <property type="entry name" value="ATP_synt_delta"/>
    <property type="match status" value="1"/>
</dbReference>
<dbReference type="Gene3D" id="1.10.520.20">
    <property type="entry name" value="N-terminal domain of the delta subunit of the F1F0-ATP synthase"/>
    <property type="match status" value="1"/>
</dbReference>
<gene>
    <name evidence="7" type="ORF">S01H4_55145</name>
</gene>
<comment type="caution">
    <text evidence="7">The sequence shown here is derived from an EMBL/GenBank/DDBJ whole genome shotgun (WGS) entry which is preliminary data.</text>
</comment>
<keyword evidence="5" id="KW-0472">Membrane</keyword>
<evidence type="ECO:0000313" key="7">
    <source>
        <dbReference type="EMBL" id="GAH17410.1"/>
    </source>
</evidence>
<dbReference type="HAMAP" id="MF_01416">
    <property type="entry name" value="ATP_synth_delta_bact"/>
    <property type="match status" value="1"/>
</dbReference>
<evidence type="ECO:0000256" key="5">
    <source>
        <dbReference type="ARBA" id="ARBA00023136"/>
    </source>
</evidence>
<evidence type="ECO:0008006" key="8">
    <source>
        <dbReference type="Google" id="ProtNLM"/>
    </source>
</evidence>
<keyword evidence="2" id="KW-0813">Transport</keyword>
<evidence type="ECO:0000256" key="6">
    <source>
        <dbReference type="ARBA" id="ARBA00023310"/>
    </source>
</evidence>
<dbReference type="EMBL" id="BART01031795">
    <property type="protein sequence ID" value="GAH17410.1"/>
    <property type="molecule type" value="Genomic_DNA"/>
</dbReference>
<organism evidence="7">
    <name type="scientific">marine sediment metagenome</name>
    <dbReference type="NCBI Taxonomy" id="412755"/>
    <lineage>
        <taxon>unclassified sequences</taxon>
        <taxon>metagenomes</taxon>
        <taxon>ecological metagenomes</taxon>
    </lineage>
</organism>
<dbReference type="GO" id="GO:0016020">
    <property type="term" value="C:membrane"/>
    <property type="evidence" value="ECO:0007669"/>
    <property type="project" value="UniProtKB-SubCell"/>
</dbReference>
<evidence type="ECO:0000256" key="3">
    <source>
        <dbReference type="ARBA" id="ARBA00022781"/>
    </source>
</evidence>
<sequence>MARRFYARRYSQAVFNIALERKELDKWQSDLRKIASLGEDAAFIALLENPKVRFEDKAKLLSERLGDINPLALNLVYLLVTRGGLSMAGDIADEYQRLLDGYRGIEQAEVITAVPLDDKDKKRLEERLEAVVGKKVVLKPRVDSSLIGGIIARIGGKLLDGSTHSKLMALRNELAGGEAR</sequence>
<dbReference type="InterPro" id="IPR026015">
    <property type="entry name" value="ATP_synth_OSCP/delta_N_sf"/>
</dbReference>
<keyword evidence="4" id="KW-0406">Ion transport</keyword>